<dbReference type="EMBL" id="AVOT02006925">
    <property type="protein sequence ID" value="MBW0482778.1"/>
    <property type="molecule type" value="Genomic_DNA"/>
</dbReference>
<evidence type="ECO:0000313" key="2">
    <source>
        <dbReference type="EMBL" id="MBW0482778.1"/>
    </source>
</evidence>
<accession>A0A9Q3CFA4</accession>
<dbReference type="AlphaFoldDB" id="A0A9Q3CFA4"/>
<reference evidence="2" key="1">
    <citation type="submission" date="2021-03" db="EMBL/GenBank/DDBJ databases">
        <title>Draft genome sequence of rust myrtle Austropuccinia psidii MF-1, a brazilian biotype.</title>
        <authorList>
            <person name="Quecine M.C."/>
            <person name="Pachon D.M.R."/>
            <person name="Bonatelli M.L."/>
            <person name="Correr F.H."/>
            <person name="Franceschini L.M."/>
            <person name="Leite T.F."/>
            <person name="Margarido G.R.A."/>
            <person name="Almeida C.A."/>
            <person name="Ferrarezi J.A."/>
            <person name="Labate C.A."/>
        </authorList>
    </citation>
    <scope>NUCLEOTIDE SEQUENCE</scope>
    <source>
        <strain evidence="2">MF-1</strain>
    </source>
</reference>
<protein>
    <recommendedName>
        <fullName evidence="4">Retrotransposon gag domain-containing protein</fullName>
    </recommendedName>
</protein>
<comment type="caution">
    <text evidence="2">The sequence shown here is derived from an EMBL/GenBank/DDBJ whole genome shotgun (WGS) entry which is preliminary data.</text>
</comment>
<evidence type="ECO:0008006" key="4">
    <source>
        <dbReference type="Google" id="ProtNLM"/>
    </source>
</evidence>
<evidence type="ECO:0000256" key="1">
    <source>
        <dbReference type="SAM" id="MobiDB-lite"/>
    </source>
</evidence>
<dbReference type="Proteomes" id="UP000765509">
    <property type="component" value="Unassembled WGS sequence"/>
</dbReference>
<feature type="compositionally biased region" description="Basic and acidic residues" evidence="1">
    <location>
        <begin position="254"/>
        <end position="268"/>
    </location>
</feature>
<gene>
    <name evidence="2" type="ORF">O181_022493</name>
</gene>
<feature type="compositionally biased region" description="Basic residues" evidence="1">
    <location>
        <begin position="285"/>
        <end position="296"/>
    </location>
</feature>
<evidence type="ECO:0000313" key="3">
    <source>
        <dbReference type="Proteomes" id="UP000765509"/>
    </source>
</evidence>
<dbReference type="OrthoDB" id="2514121at2759"/>
<feature type="compositionally biased region" description="Pro residues" evidence="1">
    <location>
        <begin position="269"/>
        <end position="278"/>
    </location>
</feature>
<feature type="region of interest" description="Disordered" evidence="1">
    <location>
        <begin position="336"/>
        <end position="363"/>
    </location>
</feature>
<name>A0A9Q3CFA4_9BASI</name>
<organism evidence="2 3">
    <name type="scientific">Austropuccinia psidii MF-1</name>
    <dbReference type="NCBI Taxonomy" id="1389203"/>
    <lineage>
        <taxon>Eukaryota</taxon>
        <taxon>Fungi</taxon>
        <taxon>Dikarya</taxon>
        <taxon>Basidiomycota</taxon>
        <taxon>Pucciniomycotina</taxon>
        <taxon>Pucciniomycetes</taxon>
        <taxon>Pucciniales</taxon>
        <taxon>Sphaerophragmiaceae</taxon>
        <taxon>Austropuccinia</taxon>
    </lineage>
</organism>
<keyword evidence="3" id="KW-1185">Reference proteome</keyword>
<sequence>MEGAACSRRGGVKSTISRAFAGLSGGYPSISQGPGDILGEAEDEEGEESEETEVAGAPEASEAVSLAHSNKPFVSQAGPNFLKMMEKMTQFMGKLIQEIAPRDNSKAPTFKTPSMKEPDSFNGTQAHKLRGFIQSFKYIFHNYSANFFSDQKKVLSSTSFLTGRAGSCIEPYLTNISNEDPSYLLNNWQFFETQLFTLFGDPNEVRKAEQELDNLRMKESSHVSLYIVDFRSLITFDTLQELINVTFELDTRYHERQGGKGSNKEKKPPVPGSNPSRPPQGSSSKRPHNQNNRKGKQFLSSKDKPHAACLNNDNKLIDSEKERRIIEGLFTHCGRKHPIEQCFKRPQNKPGSSRGFPSKKQKA</sequence>
<feature type="compositionally biased region" description="Acidic residues" evidence="1">
    <location>
        <begin position="39"/>
        <end position="53"/>
    </location>
</feature>
<proteinExistence type="predicted"/>
<feature type="region of interest" description="Disordered" evidence="1">
    <location>
        <begin position="23"/>
        <end position="68"/>
    </location>
</feature>
<feature type="region of interest" description="Disordered" evidence="1">
    <location>
        <begin position="254"/>
        <end position="310"/>
    </location>
</feature>